<evidence type="ECO:0000256" key="5">
    <source>
        <dbReference type="SAM" id="Phobius"/>
    </source>
</evidence>
<dbReference type="InterPro" id="IPR020846">
    <property type="entry name" value="MFS_dom"/>
</dbReference>
<name>A0A9P9WSH8_9PEZI</name>
<feature type="signal peptide" evidence="6">
    <location>
        <begin position="1"/>
        <end position="18"/>
    </location>
</feature>
<evidence type="ECO:0000256" key="2">
    <source>
        <dbReference type="ARBA" id="ARBA00022692"/>
    </source>
</evidence>
<keyword evidence="9" id="KW-1185">Reference proteome</keyword>
<dbReference type="PROSITE" id="PS50850">
    <property type="entry name" value="MFS"/>
    <property type="match status" value="1"/>
</dbReference>
<dbReference type="GO" id="GO:0022857">
    <property type="term" value="F:transmembrane transporter activity"/>
    <property type="evidence" value="ECO:0007669"/>
    <property type="project" value="InterPro"/>
</dbReference>
<organism evidence="8 9">
    <name type="scientific">Neoarthrinium moseri</name>
    <dbReference type="NCBI Taxonomy" id="1658444"/>
    <lineage>
        <taxon>Eukaryota</taxon>
        <taxon>Fungi</taxon>
        <taxon>Dikarya</taxon>
        <taxon>Ascomycota</taxon>
        <taxon>Pezizomycotina</taxon>
        <taxon>Sordariomycetes</taxon>
        <taxon>Xylariomycetidae</taxon>
        <taxon>Amphisphaeriales</taxon>
        <taxon>Apiosporaceae</taxon>
        <taxon>Neoarthrinium</taxon>
    </lineage>
</organism>
<protein>
    <recommendedName>
        <fullName evidence="7">Major facilitator superfamily (MFS) profile domain-containing protein</fullName>
    </recommendedName>
</protein>
<reference evidence="8" key="1">
    <citation type="submission" date="2021-03" db="EMBL/GenBank/DDBJ databases">
        <title>Revisited historic fungal species revealed as producer of novel bioactive compounds through whole genome sequencing and comparative genomics.</title>
        <authorList>
            <person name="Vignolle G.A."/>
            <person name="Hochenegger N."/>
            <person name="Mach R.L."/>
            <person name="Mach-Aigner A.R."/>
            <person name="Javad Rahimi M."/>
            <person name="Salim K.A."/>
            <person name="Chan C.M."/>
            <person name="Lim L.B.L."/>
            <person name="Cai F."/>
            <person name="Druzhinina I.S."/>
            <person name="U'Ren J.M."/>
            <person name="Derntl C."/>
        </authorList>
    </citation>
    <scope>NUCLEOTIDE SEQUENCE</scope>
    <source>
        <strain evidence="8">TUCIM 5799</strain>
    </source>
</reference>
<feature type="transmembrane region" description="Helical" evidence="5">
    <location>
        <begin position="356"/>
        <end position="377"/>
    </location>
</feature>
<evidence type="ECO:0000256" key="4">
    <source>
        <dbReference type="ARBA" id="ARBA00023136"/>
    </source>
</evidence>
<feature type="transmembrane region" description="Helical" evidence="5">
    <location>
        <begin position="42"/>
        <end position="71"/>
    </location>
</feature>
<feature type="chain" id="PRO_5040291788" description="Major facilitator superfamily (MFS) profile domain-containing protein" evidence="6">
    <location>
        <begin position="19"/>
        <end position="442"/>
    </location>
</feature>
<evidence type="ECO:0000256" key="1">
    <source>
        <dbReference type="ARBA" id="ARBA00004141"/>
    </source>
</evidence>
<comment type="subcellular location">
    <subcellularLocation>
        <location evidence="1">Membrane</location>
        <topology evidence="1">Multi-pass membrane protein</topology>
    </subcellularLocation>
</comment>
<feature type="domain" description="Major facilitator superfamily (MFS) profile" evidence="7">
    <location>
        <begin position="1"/>
        <end position="415"/>
    </location>
</feature>
<dbReference type="PANTHER" id="PTHR23502:SF164">
    <property type="entry name" value="MAJOR FACILITATOR SUPERFAMILY (MFS) PROFILE DOMAIN-CONTAINING PROTEIN"/>
    <property type="match status" value="1"/>
</dbReference>
<evidence type="ECO:0000259" key="7">
    <source>
        <dbReference type="PROSITE" id="PS50850"/>
    </source>
</evidence>
<comment type="caution">
    <text evidence="8">The sequence shown here is derived from an EMBL/GenBank/DDBJ whole genome shotgun (WGS) entry which is preliminary data.</text>
</comment>
<dbReference type="AlphaFoldDB" id="A0A9P9WSH8"/>
<accession>A0A9P9WSH8</accession>
<dbReference type="OrthoDB" id="268400at2759"/>
<feature type="transmembrane region" description="Helical" evidence="5">
    <location>
        <begin position="389"/>
        <end position="413"/>
    </location>
</feature>
<evidence type="ECO:0000256" key="3">
    <source>
        <dbReference type="ARBA" id="ARBA00022989"/>
    </source>
</evidence>
<dbReference type="InterPro" id="IPR036259">
    <property type="entry name" value="MFS_trans_sf"/>
</dbReference>
<dbReference type="Gene3D" id="1.20.1250.20">
    <property type="entry name" value="MFS general substrate transporter like domains"/>
    <property type="match status" value="1"/>
</dbReference>
<feature type="transmembrane region" description="Helical" evidence="5">
    <location>
        <begin position="295"/>
        <end position="319"/>
    </location>
</feature>
<evidence type="ECO:0000313" key="9">
    <source>
        <dbReference type="Proteomes" id="UP000829685"/>
    </source>
</evidence>
<feature type="transmembrane region" description="Helical" evidence="5">
    <location>
        <begin position="115"/>
        <end position="133"/>
    </location>
</feature>
<dbReference type="InterPro" id="IPR011701">
    <property type="entry name" value="MFS"/>
</dbReference>
<feature type="transmembrane region" description="Helical" evidence="5">
    <location>
        <begin position="255"/>
        <end position="283"/>
    </location>
</feature>
<dbReference type="PANTHER" id="PTHR23502">
    <property type="entry name" value="MAJOR FACILITATOR SUPERFAMILY"/>
    <property type="match status" value="1"/>
</dbReference>
<sequence>MTLFVGLGYLICIPLATAIGRRPVIIGAAAITTASTLWAGFAGGFFQLLVALSLQGFAVGGSISMCLLMILDATFIHERPYALSIYWCLGSAVVKSLTVPLPFITSLSTDWRHVYQLWSGVSVLSLALLLAFVPETFYIRPPVAFDGRVLVQNGFERAQMYDDWDLLQNSQNTKPLPDPPQRWSVTDQLKVSKARGAEWRSMLATFAQMPFCLINPLIFWVALLNACLLGAVIYLNLLQPSILNHRSDDVETNSVFLSISGAVGALLALPFSGPLTAWFTRFLSLRSGGTRHAEVYLPGFAIPTITGCLAVGLACAAVERDWSSAWQYVASTLSMLSYNTGNVATVLWMTEAFPRWASAALSVLLFTGNLVAFIIGFKLSPWLPDDQIVPQSMVVIGLLAIMGIIAVPVAFWGKSVRQYIQCRWTLSEKGVIHSQRTGSVST</sequence>
<dbReference type="GO" id="GO:0005886">
    <property type="term" value="C:plasma membrane"/>
    <property type="evidence" value="ECO:0007669"/>
    <property type="project" value="TreeGrafter"/>
</dbReference>
<keyword evidence="3 5" id="KW-1133">Transmembrane helix</keyword>
<dbReference type="Pfam" id="PF07690">
    <property type="entry name" value="MFS_1"/>
    <property type="match status" value="1"/>
</dbReference>
<evidence type="ECO:0000256" key="6">
    <source>
        <dbReference type="SAM" id="SignalP"/>
    </source>
</evidence>
<keyword evidence="6" id="KW-0732">Signal</keyword>
<gene>
    <name evidence="8" type="ORF">JX265_003820</name>
</gene>
<dbReference type="SUPFAM" id="SSF103473">
    <property type="entry name" value="MFS general substrate transporter"/>
    <property type="match status" value="1"/>
</dbReference>
<feature type="transmembrane region" description="Helical" evidence="5">
    <location>
        <begin position="83"/>
        <end position="103"/>
    </location>
</feature>
<proteinExistence type="predicted"/>
<keyword evidence="4 5" id="KW-0472">Membrane</keyword>
<feature type="transmembrane region" description="Helical" evidence="5">
    <location>
        <begin position="211"/>
        <end position="235"/>
    </location>
</feature>
<keyword evidence="2 5" id="KW-0812">Transmembrane</keyword>
<dbReference type="Proteomes" id="UP000829685">
    <property type="component" value="Unassembled WGS sequence"/>
</dbReference>
<evidence type="ECO:0000313" key="8">
    <source>
        <dbReference type="EMBL" id="KAI1877812.1"/>
    </source>
</evidence>
<dbReference type="EMBL" id="JAFIMR010000006">
    <property type="protein sequence ID" value="KAI1877812.1"/>
    <property type="molecule type" value="Genomic_DNA"/>
</dbReference>